<dbReference type="InterPro" id="IPR006549">
    <property type="entry name" value="HAD-SF_hydro_IIIA"/>
</dbReference>
<accession>A0ABS1DE01</accession>
<dbReference type="Gene3D" id="3.40.50.1000">
    <property type="entry name" value="HAD superfamily/HAD-like"/>
    <property type="match status" value="1"/>
</dbReference>
<dbReference type="NCBIfam" id="TIGR01662">
    <property type="entry name" value="HAD-SF-IIIA"/>
    <property type="match status" value="1"/>
</dbReference>
<dbReference type="NCBIfam" id="TIGR01656">
    <property type="entry name" value="Histidinol-ppas"/>
    <property type="match status" value="1"/>
</dbReference>
<evidence type="ECO:0000313" key="9">
    <source>
        <dbReference type="Proteomes" id="UP001296873"/>
    </source>
</evidence>
<dbReference type="InterPro" id="IPR004446">
    <property type="entry name" value="Heptose_bisP_phosphatase"/>
</dbReference>
<evidence type="ECO:0000313" key="8">
    <source>
        <dbReference type="EMBL" id="MBK1668152.1"/>
    </source>
</evidence>
<dbReference type="PANTHER" id="PTHR42891:SF1">
    <property type="entry name" value="D-GLYCERO-BETA-D-MANNO-HEPTOSE-1,7-BISPHOSPHATE 7-PHOSPHATASE"/>
    <property type="match status" value="1"/>
</dbReference>
<evidence type="ECO:0000256" key="1">
    <source>
        <dbReference type="ARBA" id="ARBA00004496"/>
    </source>
</evidence>
<dbReference type="CDD" id="cd07503">
    <property type="entry name" value="HAD_HisB-N"/>
    <property type="match status" value="1"/>
</dbReference>
<dbReference type="SUPFAM" id="SSF56784">
    <property type="entry name" value="HAD-like"/>
    <property type="match status" value="1"/>
</dbReference>
<dbReference type="InterPro" id="IPR006543">
    <property type="entry name" value="Histidinol-phos"/>
</dbReference>
<evidence type="ECO:0000256" key="6">
    <source>
        <dbReference type="ARBA" id="ARBA00023277"/>
    </source>
</evidence>
<dbReference type="InterPro" id="IPR036412">
    <property type="entry name" value="HAD-like_sf"/>
</dbReference>
<comment type="subcellular location">
    <subcellularLocation>
        <location evidence="1">Cytoplasm</location>
    </subcellularLocation>
</comment>
<name>A0ABS1DE01_9PROT</name>
<keyword evidence="4" id="KW-0479">Metal-binding</keyword>
<dbReference type="Pfam" id="PF00702">
    <property type="entry name" value="Hydrolase"/>
    <property type="match status" value="1"/>
</dbReference>
<dbReference type="PANTHER" id="PTHR42891">
    <property type="entry name" value="D-GLYCERO-BETA-D-MANNO-HEPTOSE-1,7-BISPHOSPHATE 7-PHOSPHATASE"/>
    <property type="match status" value="1"/>
</dbReference>
<sequence length="198" mass="21269">MAAHAPVLAKAGARWLKRARITIPTGPTMSQPADGRALFLDRDGVLNRDLGYVGSRGRLVLIDGAVAAVRRANAAGYRVFVVTNQSGVARGYFTEDDVAALHAWMRARFQEEGARIDGFRYCPHHPDGVVPAYAQRCACRKPAPGLLRGLIEQYGIDPARSLLVGDSERDRAAARAVGIPAHLFNGGDLDAFLAPLLA</sequence>
<organism evidence="8 9">
    <name type="scientific">Rhodovibrio sodomensis</name>
    <dbReference type="NCBI Taxonomy" id="1088"/>
    <lineage>
        <taxon>Bacteria</taxon>
        <taxon>Pseudomonadati</taxon>
        <taxon>Pseudomonadota</taxon>
        <taxon>Alphaproteobacteria</taxon>
        <taxon>Rhodospirillales</taxon>
        <taxon>Rhodovibrionaceae</taxon>
        <taxon>Rhodovibrio</taxon>
    </lineage>
</organism>
<keyword evidence="6" id="KW-0119">Carbohydrate metabolism</keyword>
<proteinExistence type="inferred from homology"/>
<evidence type="ECO:0000256" key="2">
    <source>
        <dbReference type="ARBA" id="ARBA00005628"/>
    </source>
</evidence>
<evidence type="ECO:0000256" key="4">
    <source>
        <dbReference type="ARBA" id="ARBA00022723"/>
    </source>
</evidence>
<reference evidence="8 9" key="1">
    <citation type="journal article" date="2020" name="Microorganisms">
        <title>Osmotic Adaptation and Compatible Solute Biosynthesis of Phototrophic Bacteria as Revealed from Genome Analyses.</title>
        <authorList>
            <person name="Imhoff J.F."/>
            <person name="Rahn T."/>
            <person name="Kunzel S."/>
            <person name="Keller A."/>
            <person name="Neulinger S.C."/>
        </authorList>
    </citation>
    <scope>NUCLEOTIDE SEQUENCE [LARGE SCALE GENOMIC DNA]</scope>
    <source>
        <strain evidence="8 9">DSM 9895</strain>
    </source>
</reference>
<gene>
    <name evidence="8" type="ORF">CKO28_08895</name>
</gene>
<comment type="caution">
    <text evidence="8">The sequence shown here is derived from an EMBL/GenBank/DDBJ whole genome shotgun (WGS) entry which is preliminary data.</text>
</comment>
<keyword evidence="9" id="KW-1185">Reference proteome</keyword>
<evidence type="ECO:0000256" key="3">
    <source>
        <dbReference type="ARBA" id="ARBA00022490"/>
    </source>
</evidence>
<evidence type="ECO:0000256" key="7">
    <source>
        <dbReference type="ARBA" id="ARBA00031828"/>
    </source>
</evidence>
<dbReference type="InterPro" id="IPR023214">
    <property type="entry name" value="HAD_sf"/>
</dbReference>
<keyword evidence="3" id="KW-0963">Cytoplasm</keyword>
<dbReference type="EMBL" id="NRRL01000017">
    <property type="protein sequence ID" value="MBK1668152.1"/>
    <property type="molecule type" value="Genomic_DNA"/>
</dbReference>
<keyword evidence="5" id="KW-0378">Hydrolase</keyword>
<evidence type="ECO:0000256" key="5">
    <source>
        <dbReference type="ARBA" id="ARBA00022801"/>
    </source>
</evidence>
<dbReference type="Proteomes" id="UP001296873">
    <property type="component" value="Unassembled WGS sequence"/>
</dbReference>
<protein>
    <recommendedName>
        <fullName evidence="7">D,D-heptose 1,7-bisphosphate phosphatase</fullName>
    </recommendedName>
</protein>
<comment type="similarity">
    <text evidence="2">Belongs to the GmhB family.</text>
</comment>